<accession>A0ACB5RA38</accession>
<name>A0ACB5RA38_9CLOT</name>
<proteinExistence type="predicted"/>
<keyword evidence="2" id="KW-1185">Reference proteome</keyword>
<dbReference type="Proteomes" id="UP001058074">
    <property type="component" value="Unassembled WGS sequence"/>
</dbReference>
<dbReference type="EMBL" id="BROD01000001">
    <property type="protein sequence ID" value="GKX65891.1"/>
    <property type="molecule type" value="Genomic_DNA"/>
</dbReference>
<sequence>MDIRVISTENREQINKFIIDHWFSTEMVIRGKVFDMTAMEGFAIYEENNIIGLATYMIENNECEIMSLDSLKEKQGIGTMLVDKVIEAAKEAGCNKVKLITTNDNLNAIGFYQKRGFDLTRIYPNAVDAARKIKPSIPILGDYNIPLKHELEFEIVLV</sequence>
<evidence type="ECO:0000313" key="2">
    <source>
        <dbReference type="Proteomes" id="UP001058074"/>
    </source>
</evidence>
<protein>
    <submittedName>
        <fullName evidence="1">N-acetyltransferase</fullName>
    </submittedName>
</protein>
<comment type="caution">
    <text evidence="1">The sequence shown here is derived from an EMBL/GenBank/DDBJ whole genome shotgun (WGS) entry which is preliminary data.</text>
</comment>
<evidence type="ECO:0000313" key="1">
    <source>
        <dbReference type="EMBL" id="GKX65891.1"/>
    </source>
</evidence>
<organism evidence="1 2">
    <name type="scientific">Inconstantimicrobium mannanitabidum</name>
    <dbReference type="NCBI Taxonomy" id="1604901"/>
    <lineage>
        <taxon>Bacteria</taxon>
        <taxon>Bacillati</taxon>
        <taxon>Bacillota</taxon>
        <taxon>Clostridia</taxon>
        <taxon>Eubacteriales</taxon>
        <taxon>Clostridiaceae</taxon>
        <taxon>Inconstantimicrobium</taxon>
    </lineage>
</organism>
<reference evidence="1" key="1">
    <citation type="journal article" date="2025" name="Int. J. Syst. Evol. Microbiol.">
        <title>Inconstantimicrobium mannanitabidum sp. nov., a novel member of the family Clostridiaceae isolated from anoxic soil under the treatment of reductive soil disinfestation.</title>
        <authorList>
            <person name="Ueki A."/>
            <person name="Tonouchi A."/>
            <person name="Honma S."/>
            <person name="Kaku N."/>
            <person name="Ueki K."/>
        </authorList>
    </citation>
    <scope>NUCLEOTIDE SEQUENCE</scope>
    <source>
        <strain evidence="1">TW13</strain>
    </source>
</reference>
<gene>
    <name evidence="1" type="ORF">rsdtw13_11490</name>
</gene>